<comment type="caution">
    <text evidence="1">The sequence shown here is derived from an EMBL/GenBank/DDBJ whole genome shotgun (WGS) entry which is preliminary data.</text>
</comment>
<organism evidence="1 2">
    <name type="scientific">Fusarium solani</name>
    <name type="common">Filamentous fungus</name>
    <dbReference type="NCBI Taxonomy" id="169388"/>
    <lineage>
        <taxon>Eukaryota</taxon>
        <taxon>Fungi</taxon>
        <taxon>Dikarya</taxon>
        <taxon>Ascomycota</taxon>
        <taxon>Pezizomycotina</taxon>
        <taxon>Sordariomycetes</taxon>
        <taxon>Hypocreomycetidae</taxon>
        <taxon>Hypocreales</taxon>
        <taxon>Nectriaceae</taxon>
        <taxon>Fusarium</taxon>
        <taxon>Fusarium solani species complex</taxon>
    </lineage>
</organism>
<name>A0A9P9G653_FUSSL</name>
<accession>A0A9P9G653</accession>
<dbReference type="EMBL" id="JAGTJS010000028">
    <property type="protein sequence ID" value="KAH7232712.1"/>
    <property type="molecule type" value="Genomic_DNA"/>
</dbReference>
<dbReference type="AlphaFoldDB" id="A0A9P9G653"/>
<dbReference type="OrthoDB" id="5343483at2759"/>
<evidence type="ECO:0000313" key="1">
    <source>
        <dbReference type="EMBL" id="KAH7232712.1"/>
    </source>
</evidence>
<sequence>MSLRSLGLEHPWLLTRPIFWTAQHLDLVKCRCQSADGDGAEHSSNYVGVETGLHAASKCDEASTETAEIFAKTLALRHKTYSLVSLLEYNGSPFEWARDPPVFVFAKRPIDRSDCTVFHIAKHSIEERHQDALPIIGYFDYHSIISKRRQKLTPCPHPCKGYNGPVQRLCQRKLFKVTPQTWSQHPYLVCALLSMAQYVALKSHSAQPNVHMTRLLVTIK</sequence>
<keyword evidence="2" id="KW-1185">Reference proteome</keyword>
<protein>
    <submittedName>
        <fullName evidence="1">Uncharacterized protein</fullName>
    </submittedName>
</protein>
<reference evidence="1" key="1">
    <citation type="journal article" date="2021" name="Nat. Commun.">
        <title>Genetic determinants of endophytism in the Arabidopsis root mycobiome.</title>
        <authorList>
            <person name="Mesny F."/>
            <person name="Miyauchi S."/>
            <person name="Thiergart T."/>
            <person name="Pickel B."/>
            <person name="Atanasova L."/>
            <person name="Karlsson M."/>
            <person name="Huettel B."/>
            <person name="Barry K.W."/>
            <person name="Haridas S."/>
            <person name="Chen C."/>
            <person name="Bauer D."/>
            <person name="Andreopoulos W."/>
            <person name="Pangilinan J."/>
            <person name="LaButti K."/>
            <person name="Riley R."/>
            <person name="Lipzen A."/>
            <person name="Clum A."/>
            <person name="Drula E."/>
            <person name="Henrissat B."/>
            <person name="Kohler A."/>
            <person name="Grigoriev I.V."/>
            <person name="Martin F.M."/>
            <person name="Hacquard S."/>
        </authorList>
    </citation>
    <scope>NUCLEOTIDE SEQUENCE</scope>
    <source>
        <strain evidence="1">FSSC 5 MPI-SDFR-AT-0091</strain>
    </source>
</reference>
<dbReference type="Proteomes" id="UP000736672">
    <property type="component" value="Unassembled WGS sequence"/>
</dbReference>
<proteinExistence type="predicted"/>
<gene>
    <name evidence="1" type="ORF">B0J15DRAFT_555221</name>
</gene>
<evidence type="ECO:0000313" key="2">
    <source>
        <dbReference type="Proteomes" id="UP000736672"/>
    </source>
</evidence>